<dbReference type="InterPro" id="IPR010286">
    <property type="entry name" value="METTL16/RlmF"/>
</dbReference>
<keyword evidence="1" id="KW-0489">Methyltransferase</keyword>
<dbReference type="Pfam" id="PF05971">
    <property type="entry name" value="Methyltransf_10"/>
    <property type="match status" value="1"/>
</dbReference>
<name>W1YPY0_9ZZZZ</name>
<organism evidence="1">
    <name type="scientific">human gut metagenome</name>
    <dbReference type="NCBI Taxonomy" id="408170"/>
    <lineage>
        <taxon>unclassified sequences</taxon>
        <taxon>metagenomes</taxon>
        <taxon>organismal metagenomes</taxon>
    </lineage>
</organism>
<gene>
    <name evidence="1" type="ORF">Q604_UNBC01461G0001</name>
</gene>
<reference evidence="1" key="1">
    <citation type="submission" date="2013-12" db="EMBL/GenBank/DDBJ databases">
        <title>A Varibaculum cambriense genome reconstructed from a premature infant gut community with otherwise low bacterial novelty that shifts toward anaerobic metabolism during the third week of life.</title>
        <authorList>
            <person name="Brown C.T."/>
            <person name="Sharon I."/>
            <person name="Thomas B.C."/>
            <person name="Castelle C.J."/>
            <person name="Morowitz M.J."/>
            <person name="Banfield J.F."/>
        </authorList>
    </citation>
    <scope>NUCLEOTIDE SEQUENCE</scope>
</reference>
<comment type="caution">
    <text evidence="1">The sequence shown here is derived from an EMBL/GenBank/DDBJ whole genome shotgun (WGS) entry which is preliminary data.</text>
</comment>
<dbReference type="GO" id="GO:0008168">
    <property type="term" value="F:methyltransferase activity"/>
    <property type="evidence" value="ECO:0007669"/>
    <property type="project" value="UniProtKB-KW"/>
</dbReference>
<proteinExistence type="predicted"/>
<protein>
    <submittedName>
        <fullName evidence="1">Ribosomal RNA large subunit methyltransferase F</fullName>
    </submittedName>
</protein>
<keyword evidence="1" id="KW-0808">Transferase</keyword>
<dbReference type="AlphaFoldDB" id="W1YPY0"/>
<feature type="non-terminal residue" evidence="1">
    <location>
        <position position="1"/>
    </location>
</feature>
<sequence length="43" mass="5125">ALTDVGAVKVVKKEMAQGQKQSRFIAWTFMNDEQRRRFVNRQR</sequence>
<dbReference type="GO" id="GO:0032259">
    <property type="term" value="P:methylation"/>
    <property type="evidence" value="ECO:0007669"/>
    <property type="project" value="UniProtKB-KW"/>
</dbReference>
<dbReference type="EMBL" id="AZMM01001461">
    <property type="protein sequence ID" value="ETJ44542.1"/>
    <property type="molecule type" value="Genomic_DNA"/>
</dbReference>
<evidence type="ECO:0000313" key="1">
    <source>
        <dbReference type="EMBL" id="ETJ44542.1"/>
    </source>
</evidence>
<accession>W1YPY0</accession>